<gene>
    <name evidence="7" type="ORF">FHX50_000657</name>
</gene>
<dbReference type="Proteomes" id="UP000568050">
    <property type="component" value="Unassembled WGS sequence"/>
</dbReference>
<keyword evidence="4" id="KW-1133">Transmembrane helix</keyword>
<evidence type="ECO:0000259" key="6">
    <source>
        <dbReference type="Pfam" id="PF00482"/>
    </source>
</evidence>
<organism evidence="7 8">
    <name type="scientific">Helcobacillus massiliensis</name>
    <dbReference type="NCBI Taxonomy" id="521392"/>
    <lineage>
        <taxon>Bacteria</taxon>
        <taxon>Bacillati</taxon>
        <taxon>Actinomycetota</taxon>
        <taxon>Actinomycetes</taxon>
        <taxon>Micrococcales</taxon>
        <taxon>Dermabacteraceae</taxon>
        <taxon>Helcobacillus</taxon>
    </lineage>
</organism>
<accession>A0A839QU75</accession>
<dbReference type="GO" id="GO:0005886">
    <property type="term" value="C:plasma membrane"/>
    <property type="evidence" value="ECO:0007669"/>
    <property type="project" value="UniProtKB-SubCell"/>
</dbReference>
<evidence type="ECO:0000256" key="1">
    <source>
        <dbReference type="ARBA" id="ARBA00004651"/>
    </source>
</evidence>
<evidence type="ECO:0000256" key="3">
    <source>
        <dbReference type="ARBA" id="ARBA00022692"/>
    </source>
</evidence>
<evidence type="ECO:0000256" key="5">
    <source>
        <dbReference type="ARBA" id="ARBA00023136"/>
    </source>
</evidence>
<evidence type="ECO:0000256" key="2">
    <source>
        <dbReference type="ARBA" id="ARBA00022475"/>
    </source>
</evidence>
<evidence type="ECO:0000313" key="8">
    <source>
        <dbReference type="Proteomes" id="UP000568050"/>
    </source>
</evidence>
<sequence>MSWLGSWARLFPFPTVADLLALAVGAGEGTVAAMERGSRSTSGPLAHEPGRTVADIRAGADVEDALRQLGRRTSLEAITRFTDGVTVAISLKP</sequence>
<proteinExistence type="predicted"/>
<dbReference type="InterPro" id="IPR018076">
    <property type="entry name" value="T2SS_GspF_dom"/>
</dbReference>
<keyword evidence="8" id="KW-1185">Reference proteome</keyword>
<dbReference type="EMBL" id="JACHWP010000001">
    <property type="protein sequence ID" value="MBB3022409.1"/>
    <property type="molecule type" value="Genomic_DNA"/>
</dbReference>
<keyword evidence="3" id="KW-0812">Transmembrane</keyword>
<dbReference type="Pfam" id="PF00482">
    <property type="entry name" value="T2SSF"/>
    <property type="match status" value="1"/>
</dbReference>
<feature type="domain" description="Type II secretion system protein GspF" evidence="6">
    <location>
        <begin position="17"/>
        <end position="83"/>
    </location>
</feature>
<comment type="subcellular location">
    <subcellularLocation>
        <location evidence="1">Cell membrane</location>
        <topology evidence="1">Multi-pass membrane protein</topology>
    </subcellularLocation>
</comment>
<evidence type="ECO:0000313" key="7">
    <source>
        <dbReference type="EMBL" id="MBB3022409.1"/>
    </source>
</evidence>
<comment type="caution">
    <text evidence="7">The sequence shown here is derived from an EMBL/GenBank/DDBJ whole genome shotgun (WGS) entry which is preliminary data.</text>
</comment>
<evidence type="ECO:0000256" key="4">
    <source>
        <dbReference type="ARBA" id="ARBA00022989"/>
    </source>
</evidence>
<protein>
    <submittedName>
        <fullName evidence="7">Flp pilus assembly protein TadB</fullName>
    </submittedName>
</protein>
<name>A0A839QU75_9MICO</name>
<keyword evidence="2" id="KW-1003">Cell membrane</keyword>
<keyword evidence="5" id="KW-0472">Membrane</keyword>
<reference evidence="7 8" key="1">
    <citation type="submission" date="2020-08" db="EMBL/GenBank/DDBJ databases">
        <title>Sequencing the genomes of 1000 actinobacteria strains.</title>
        <authorList>
            <person name="Klenk H.-P."/>
        </authorList>
    </citation>
    <scope>NUCLEOTIDE SEQUENCE [LARGE SCALE GENOMIC DNA]</scope>
    <source>
        <strain evidence="7 8">DSM 23040</strain>
    </source>
</reference>
<dbReference type="RefSeq" id="WP_221187092.1">
    <property type="nucleotide sequence ID" value="NZ_CBCSFZ010000041.1"/>
</dbReference>
<dbReference type="AlphaFoldDB" id="A0A839QU75"/>